<dbReference type="InterPro" id="IPR008605">
    <property type="entry name" value="ECM1"/>
</dbReference>
<organism evidence="5 6">
    <name type="scientific">Pundamilia nyererei</name>
    <dbReference type="NCBI Taxonomy" id="303518"/>
    <lineage>
        <taxon>Eukaryota</taxon>
        <taxon>Metazoa</taxon>
        <taxon>Chordata</taxon>
        <taxon>Craniata</taxon>
        <taxon>Vertebrata</taxon>
        <taxon>Euteleostomi</taxon>
        <taxon>Actinopterygii</taxon>
        <taxon>Neopterygii</taxon>
        <taxon>Teleostei</taxon>
        <taxon>Neoteleostei</taxon>
        <taxon>Acanthomorphata</taxon>
        <taxon>Ovalentaria</taxon>
        <taxon>Cichlomorphae</taxon>
        <taxon>Cichliformes</taxon>
        <taxon>Cichlidae</taxon>
        <taxon>African cichlids</taxon>
        <taxon>Pseudocrenilabrinae</taxon>
        <taxon>Haplochromini</taxon>
        <taxon>Pundamilia</taxon>
    </lineage>
</organism>
<dbReference type="InterPro" id="IPR020858">
    <property type="entry name" value="Serum_albumin-like"/>
</dbReference>
<dbReference type="GO" id="GO:0030500">
    <property type="term" value="P:regulation of bone mineralization"/>
    <property type="evidence" value="ECO:0007669"/>
    <property type="project" value="TreeGrafter"/>
</dbReference>
<dbReference type="SUPFAM" id="SSF48552">
    <property type="entry name" value="Serum albumin-like"/>
    <property type="match status" value="1"/>
</dbReference>
<protein>
    <submittedName>
        <fullName evidence="6">Extracellular matrix protein 1</fullName>
    </submittedName>
</protein>
<name>A0A9Y3REC9_9CICH</name>
<evidence type="ECO:0000256" key="3">
    <source>
        <dbReference type="ARBA" id="ARBA00022737"/>
    </source>
</evidence>
<dbReference type="GO" id="GO:0007165">
    <property type="term" value="P:signal transduction"/>
    <property type="evidence" value="ECO:0007669"/>
    <property type="project" value="InterPro"/>
</dbReference>
<dbReference type="PANTHER" id="PTHR16776:SF3">
    <property type="entry name" value="EXTRACELLULAR MATRIX PROTEIN 1"/>
    <property type="match status" value="1"/>
</dbReference>
<dbReference type="Proteomes" id="UP000695023">
    <property type="component" value="Unplaced"/>
</dbReference>
<reference evidence="6" key="1">
    <citation type="submission" date="2025-08" db="UniProtKB">
        <authorList>
            <consortium name="RefSeq"/>
        </authorList>
    </citation>
    <scope>IDENTIFICATION</scope>
</reference>
<dbReference type="Gene3D" id="1.10.246.10">
    <property type="match status" value="1"/>
</dbReference>
<evidence type="ECO:0000256" key="2">
    <source>
        <dbReference type="ARBA" id="ARBA00022525"/>
    </source>
</evidence>
<keyword evidence="5" id="KW-1185">Reference proteome</keyword>
<dbReference type="AlphaFoldDB" id="A0A9Y3REC9"/>
<evidence type="ECO:0000256" key="4">
    <source>
        <dbReference type="SAM" id="MobiDB-lite"/>
    </source>
</evidence>
<dbReference type="CTD" id="100536787"/>
<sequence length="221" mass="25088">MCTGHFQAFHAHKSWLSHISWLSILSQYIHRSLFSIRFPSHRHPAMTSPGRLAGLCIIALVLFYGAHLGETKKNSRKEPNVPFPPARPTTHNLAAICHQGRGRPRYPPSFFPKSGSSHFRRRGHAMNRLESWFRVCCSGHLEQSSQILCCAQQAWKNALSLFCVEEYSTMTLPYECCENTGEARWSCFDSELPNPNYTSKPGYNAPEIPEEPGFTFDPNTC</sequence>
<gene>
    <name evidence="6" type="primary">ecm1a</name>
</gene>
<accession>A0A9Y3REC9</accession>
<dbReference type="PANTHER" id="PTHR16776">
    <property type="entry name" value="EXTRACELLULAR MATRIX PROTEIN 1"/>
    <property type="match status" value="1"/>
</dbReference>
<keyword evidence="2" id="KW-0964">Secreted</keyword>
<comment type="subcellular location">
    <subcellularLocation>
        <location evidence="1">Secreted</location>
    </subcellularLocation>
</comment>
<dbReference type="Pfam" id="PF05782">
    <property type="entry name" value="ECM1"/>
    <property type="match status" value="1"/>
</dbReference>
<evidence type="ECO:0000313" key="5">
    <source>
        <dbReference type="Proteomes" id="UP000695023"/>
    </source>
</evidence>
<dbReference type="GO" id="GO:0005615">
    <property type="term" value="C:extracellular space"/>
    <property type="evidence" value="ECO:0007669"/>
    <property type="project" value="InterPro"/>
</dbReference>
<evidence type="ECO:0000313" key="6">
    <source>
        <dbReference type="RefSeq" id="XP_005740685.1"/>
    </source>
</evidence>
<evidence type="ECO:0000256" key="1">
    <source>
        <dbReference type="ARBA" id="ARBA00004613"/>
    </source>
</evidence>
<proteinExistence type="predicted"/>
<dbReference type="RefSeq" id="XP_005740685.1">
    <property type="nucleotide sequence ID" value="XM_005740628.2"/>
</dbReference>
<feature type="region of interest" description="Disordered" evidence="4">
    <location>
        <begin position="199"/>
        <end position="221"/>
    </location>
</feature>
<keyword evidence="3" id="KW-0677">Repeat</keyword>